<evidence type="ECO:0000256" key="7">
    <source>
        <dbReference type="ARBA" id="ARBA00022840"/>
    </source>
</evidence>
<keyword evidence="8" id="KW-0902">Two-component regulatory system</keyword>
<dbReference type="InterPro" id="IPR003661">
    <property type="entry name" value="HisK_dim/P_dom"/>
</dbReference>
<evidence type="ECO:0000259" key="10">
    <source>
        <dbReference type="PROSITE" id="PS50109"/>
    </source>
</evidence>
<evidence type="ECO:0000256" key="9">
    <source>
        <dbReference type="SAM" id="Phobius"/>
    </source>
</evidence>
<dbReference type="InterPro" id="IPR000700">
    <property type="entry name" value="PAS-assoc_C"/>
</dbReference>
<dbReference type="SUPFAM" id="SSF47384">
    <property type="entry name" value="Homodimeric domain of signal transducing histidine kinase"/>
    <property type="match status" value="1"/>
</dbReference>
<dbReference type="NCBIfam" id="TIGR00229">
    <property type="entry name" value="sensory_box"/>
    <property type="match status" value="1"/>
</dbReference>
<evidence type="ECO:0000259" key="11">
    <source>
        <dbReference type="PROSITE" id="PS50112"/>
    </source>
</evidence>
<dbReference type="SMART" id="SM00387">
    <property type="entry name" value="HATPase_c"/>
    <property type="match status" value="1"/>
</dbReference>
<dbReference type="Gene3D" id="1.10.287.130">
    <property type="match status" value="1"/>
</dbReference>
<feature type="domain" description="PAC" evidence="12">
    <location>
        <begin position="393"/>
        <end position="451"/>
    </location>
</feature>
<gene>
    <name evidence="13" type="ORF">ENI96_11860</name>
</gene>
<keyword evidence="9" id="KW-0812">Transmembrane</keyword>
<dbReference type="InterPro" id="IPR003594">
    <property type="entry name" value="HATPase_dom"/>
</dbReference>
<feature type="transmembrane region" description="Helical" evidence="9">
    <location>
        <begin position="285"/>
        <end position="307"/>
    </location>
</feature>
<dbReference type="CDD" id="cd00082">
    <property type="entry name" value="HisKA"/>
    <property type="match status" value="1"/>
</dbReference>
<dbReference type="EC" id="2.7.13.3" evidence="2"/>
<dbReference type="InterPro" id="IPR001610">
    <property type="entry name" value="PAC"/>
</dbReference>
<dbReference type="InterPro" id="IPR036097">
    <property type="entry name" value="HisK_dim/P_sf"/>
</dbReference>
<dbReference type="SUPFAM" id="SSF55874">
    <property type="entry name" value="ATPase domain of HSP90 chaperone/DNA topoisomerase II/histidine kinase"/>
    <property type="match status" value="1"/>
</dbReference>
<dbReference type="Pfam" id="PF00989">
    <property type="entry name" value="PAS"/>
    <property type="match status" value="1"/>
</dbReference>
<evidence type="ECO:0000256" key="5">
    <source>
        <dbReference type="ARBA" id="ARBA00022741"/>
    </source>
</evidence>
<dbReference type="Pfam" id="PF00512">
    <property type="entry name" value="HisKA"/>
    <property type="match status" value="1"/>
</dbReference>
<dbReference type="EMBL" id="DRKP01000143">
    <property type="protein sequence ID" value="HEB97113.1"/>
    <property type="molecule type" value="Genomic_DNA"/>
</dbReference>
<dbReference type="PANTHER" id="PTHR43065:SF10">
    <property type="entry name" value="PEROXIDE STRESS-ACTIVATED HISTIDINE KINASE MAK3"/>
    <property type="match status" value="1"/>
</dbReference>
<dbReference type="CDD" id="cd00130">
    <property type="entry name" value="PAS"/>
    <property type="match status" value="1"/>
</dbReference>
<dbReference type="InterPro" id="IPR005467">
    <property type="entry name" value="His_kinase_dom"/>
</dbReference>
<dbReference type="Pfam" id="PF02518">
    <property type="entry name" value="HATPase_c"/>
    <property type="match status" value="1"/>
</dbReference>
<evidence type="ECO:0000256" key="8">
    <source>
        <dbReference type="ARBA" id="ARBA00023012"/>
    </source>
</evidence>
<dbReference type="AlphaFoldDB" id="A0A831W6C1"/>
<evidence type="ECO:0000259" key="12">
    <source>
        <dbReference type="PROSITE" id="PS50113"/>
    </source>
</evidence>
<evidence type="ECO:0000256" key="6">
    <source>
        <dbReference type="ARBA" id="ARBA00022777"/>
    </source>
</evidence>
<dbReference type="SUPFAM" id="SSF53850">
    <property type="entry name" value="Periplasmic binding protein-like II"/>
    <property type="match status" value="1"/>
</dbReference>
<keyword evidence="7" id="KW-0067">ATP-binding</keyword>
<dbReference type="PRINTS" id="PR00344">
    <property type="entry name" value="BCTRLSENSOR"/>
</dbReference>
<keyword evidence="3" id="KW-0597">Phosphoprotein</keyword>
<evidence type="ECO:0000256" key="4">
    <source>
        <dbReference type="ARBA" id="ARBA00022679"/>
    </source>
</evidence>
<proteinExistence type="predicted"/>
<keyword evidence="9" id="KW-1133">Transmembrane helix</keyword>
<dbReference type="InterPro" id="IPR036890">
    <property type="entry name" value="HATPase_C_sf"/>
</dbReference>
<dbReference type="GO" id="GO:0005524">
    <property type="term" value="F:ATP binding"/>
    <property type="evidence" value="ECO:0007669"/>
    <property type="project" value="UniProtKB-KW"/>
</dbReference>
<comment type="caution">
    <text evidence="13">The sequence shown here is derived from an EMBL/GenBank/DDBJ whole genome shotgun (WGS) entry which is preliminary data.</text>
</comment>
<evidence type="ECO:0000256" key="2">
    <source>
        <dbReference type="ARBA" id="ARBA00012438"/>
    </source>
</evidence>
<dbReference type="InterPro" id="IPR004358">
    <property type="entry name" value="Sig_transdc_His_kin-like_C"/>
</dbReference>
<dbReference type="PANTHER" id="PTHR43065">
    <property type="entry name" value="SENSOR HISTIDINE KINASE"/>
    <property type="match status" value="1"/>
</dbReference>
<dbReference type="Proteomes" id="UP000886251">
    <property type="component" value="Unassembled WGS sequence"/>
</dbReference>
<dbReference type="PROSITE" id="PS50112">
    <property type="entry name" value="PAS"/>
    <property type="match status" value="1"/>
</dbReference>
<dbReference type="GO" id="GO:0006355">
    <property type="term" value="P:regulation of DNA-templated transcription"/>
    <property type="evidence" value="ECO:0007669"/>
    <property type="project" value="InterPro"/>
</dbReference>
<comment type="catalytic activity">
    <reaction evidence="1">
        <text>ATP + protein L-histidine = ADP + protein N-phospho-L-histidine.</text>
        <dbReference type="EC" id="2.7.13.3"/>
    </reaction>
</comment>
<reference evidence="13" key="1">
    <citation type="journal article" date="2020" name="mSystems">
        <title>Genome- and Community-Level Interaction Insights into Carbon Utilization and Element Cycling Functions of Hydrothermarchaeota in Hydrothermal Sediment.</title>
        <authorList>
            <person name="Zhou Z."/>
            <person name="Liu Y."/>
            <person name="Xu W."/>
            <person name="Pan J."/>
            <person name="Luo Z.H."/>
            <person name="Li M."/>
        </authorList>
    </citation>
    <scope>NUCLEOTIDE SEQUENCE [LARGE SCALE GENOMIC DNA]</scope>
    <source>
        <strain evidence="13">HyVt-443</strain>
    </source>
</reference>
<keyword evidence="5" id="KW-0547">Nucleotide-binding</keyword>
<name>A0A831W6C1_9GAMM</name>
<evidence type="ECO:0000313" key="13">
    <source>
        <dbReference type="EMBL" id="HEB97113.1"/>
    </source>
</evidence>
<dbReference type="GO" id="GO:0000155">
    <property type="term" value="F:phosphorelay sensor kinase activity"/>
    <property type="evidence" value="ECO:0007669"/>
    <property type="project" value="InterPro"/>
</dbReference>
<dbReference type="SMART" id="SM00091">
    <property type="entry name" value="PAS"/>
    <property type="match status" value="1"/>
</dbReference>
<dbReference type="PROSITE" id="PS50109">
    <property type="entry name" value="HIS_KIN"/>
    <property type="match status" value="1"/>
</dbReference>
<dbReference type="Gene3D" id="3.30.565.10">
    <property type="entry name" value="Histidine kinase-like ATPase, C-terminal domain"/>
    <property type="match status" value="1"/>
</dbReference>
<keyword evidence="9" id="KW-0472">Membrane</keyword>
<accession>A0A831W6C1</accession>
<dbReference type="SMART" id="SM00086">
    <property type="entry name" value="PAC"/>
    <property type="match status" value="1"/>
</dbReference>
<keyword evidence="4" id="KW-0808">Transferase</keyword>
<keyword evidence="6" id="KW-0418">Kinase</keyword>
<dbReference type="SMART" id="SM00388">
    <property type="entry name" value="HisKA"/>
    <property type="match status" value="1"/>
</dbReference>
<dbReference type="Gene3D" id="3.40.190.10">
    <property type="entry name" value="Periplasmic binding protein-like II"/>
    <property type="match status" value="2"/>
</dbReference>
<evidence type="ECO:0000256" key="3">
    <source>
        <dbReference type="ARBA" id="ARBA00022553"/>
    </source>
</evidence>
<dbReference type="SUPFAM" id="SSF55785">
    <property type="entry name" value="PYP-like sensor domain (PAS domain)"/>
    <property type="match status" value="1"/>
</dbReference>
<dbReference type="PROSITE" id="PS50113">
    <property type="entry name" value="PAC"/>
    <property type="match status" value="1"/>
</dbReference>
<dbReference type="Pfam" id="PF12974">
    <property type="entry name" value="Phosphonate-bd"/>
    <property type="match status" value="1"/>
</dbReference>
<feature type="domain" description="Histidine kinase" evidence="10">
    <location>
        <begin position="471"/>
        <end position="687"/>
    </location>
</feature>
<protein>
    <recommendedName>
        <fullName evidence="2">histidine kinase</fullName>
        <ecNumber evidence="2">2.7.13.3</ecNumber>
    </recommendedName>
</protein>
<dbReference type="InterPro" id="IPR013767">
    <property type="entry name" value="PAS_fold"/>
</dbReference>
<feature type="domain" description="PAS" evidence="11">
    <location>
        <begin position="320"/>
        <end position="372"/>
    </location>
</feature>
<dbReference type="InterPro" id="IPR000014">
    <property type="entry name" value="PAS"/>
</dbReference>
<dbReference type="Gene3D" id="3.30.450.20">
    <property type="entry name" value="PAS domain"/>
    <property type="match status" value="1"/>
</dbReference>
<organism evidence="13">
    <name type="scientific">Sedimenticola thiotaurini</name>
    <dbReference type="NCBI Taxonomy" id="1543721"/>
    <lineage>
        <taxon>Bacteria</taxon>
        <taxon>Pseudomonadati</taxon>
        <taxon>Pseudomonadota</taxon>
        <taxon>Gammaproteobacteria</taxon>
        <taxon>Chromatiales</taxon>
        <taxon>Sedimenticolaceae</taxon>
        <taxon>Sedimenticola</taxon>
    </lineage>
</organism>
<sequence length="692" mass="77795">MLIGVLSHRGASATLRSWQPTARYLDRAVPGHRFEIVPLDFDEVDPAVKFGQVDFLLVNPGIYVNMEVRYRVSRIATINNLVGTRPYNVFGGVVFARADRTGLNRFEDLKGLRFMAVDETSLGGFQMAWGEMKKAGIDPYRDFESLQFGGIHDRVVLAVLNGDVDAGTVRTNILERMAAAGAIHLSDFRIIGQRARTEFPFYHSTRLYPEWPFSKLRHTSNQLAQKVAVALLNMPPDHEAARAGHYAGWTVPLDYQPVHDLFRELRLPPYDVRTPFTLADAVRKYWYWLLSALAFLIVMALMTTWVARLNRELKRSQRQLEQRHELILNSVSDGIYGVDLEGNSTFVNPAMEELTGWSARELIGRNQHEVLHHTCGDGTPYPADKCPVYQTFRDNKPRFVEDDMFWKKDGTPFPVEYSSTPIRNEKGETMGSVVVFRDISARKQAEEVSRRHQAELAHVARLSTMGEMASGIAHELNQPLTAIATNAHACIRMLESGKAQREQCADVMERIGAQAERAGEIIRHLRQFVRKEQPQRELVDLNDLIREVLVLLKPEARQAGVSVHQDLQQDIPRVMAQHIQIDQVILNLARNAIEAMGEADGRERRLTIRTRSGGRNAVIVTVADTGPGLSEEVRSHLFDPFVTTKSNGMGLGLSISKGIIEAHDGNLYLDSEAGSGAVFRFTLPVSRENGDD</sequence>
<dbReference type="InterPro" id="IPR035965">
    <property type="entry name" value="PAS-like_dom_sf"/>
</dbReference>
<evidence type="ECO:0000256" key="1">
    <source>
        <dbReference type="ARBA" id="ARBA00000085"/>
    </source>
</evidence>